<comment type="caution">
    <text evidence="1">The sequence shown here is derived from an EMBL/GenBank/DDBJ whole genome shotgun (WGS) entry which is preliminary data.</text>
</comment>
<accession>A0A016W756</accession>
<dbReference type="EMBL" id="JARK01000950">
    <property type="protein sequence ID" value="EYC34843.1"/>
    <property type="molecule type" value="Genomic_DNA"/>
</dbReference>
<sequence>MQRIPPPSPLWSLSAPDAVNRNLDEPVYYSPAPTEIAAPLRAVEESVANRDVHDETHDREEEPQIAELQEVHSDAICEVMEPFEDYFARTPQKNRISIM</sequence>
<dbReference type="AlphaFoldDB" id="A0A016W756"/>
<evidence type="ECO:0000313" key="1">
    <source>
        <dbReference type="EMBL" id="EYC34843.1"/>
    </source>
</evidence>
<gene>
    <name evidence="1" type="primary">Acey_s1351.g3843</name>
    <name evidence="1" type="ORF">Y032_1351g3843</name>
</gene>
<protein>
    <submittedName>
        <fullName evidence="1">Uncharacterized protein</fullName>
    </submittedName>
</protein>
<organism evidence="1 2">
    <name type="scientific">Ancylostoma ceylanicum</name>
    <dbReference type="NCBI Taxonomy" id="53326"/>
    <lineage>
        <taxon>Eukaryota</taxon>
        <taxon>Metazoa</taxon>
        <taxon>Ecdysozoa</taxon>
        <taxon>Nematoda</taxon>
        <taxon>Chromadorea</taxon>
        <taxon>Rhabditida</taxon>
        <taxon>Rhabditina</taxon>
        <taxon>Rhabditomorpha</taxon>
        <taxon>Strongyloidea</taxon>
        <taxon>Ancylostomatidae</taxon>
        <taxon>Ancylostomatinae</taxon>
        <taxon>Ancylostoma</taxon>
    </lineage>
</organism>
<name>A0A016W756_9BILA</name>
<proteinExistence type="predicted"/>
<dbReference type="Proteomes" id="UP000024635">
    <property type="component" value="Unassembled WGS sequence"/>
</dbReference>
<evidence type="ECO:0000313" key="2">
    <source>
        <dbReference type="Proteomes" id="UP000024635"/>
    </source>
</evidence>
<reference evidence="2" key="1">
    <citation type="journal article" date="2015" name="Nat. Genet.">
        <title>The genome and transcriptome of the zoonotic hookworm Ancylostoma ceylanicum identify infection-specific gene families.</title>
        <authorList>
            <person name="Schwarz E.M."/>
            <person name="Hu Y."/>
            <person name="Antoshechkin I."/>
            <person name="Miller M.M."/>
            <person name="Sternberg P.W."/>
            <person name="Aroian R.V."/>
        </authorList>
    </citation>
    <scope>NUCLEOTIDE SEQUENCE</scope>
    <source>
        <strain evidence="2">HY135</strain>
    </source>
</reference>
<keyword evidence="2" id="KW-1185">Reference proteome</keyword>